<gene>
    <name evidence="2" type="ORF">A3F61_00505</name>
</gene>
<organism evidence="2 3">
    <name type="scientific">Candidatus Blackburnbacteria bacterium RIFCSPHIGHO2_12_FULL_41_13b</name>
    <dbReference type="NCBI Taxonomy" id="1797517"/>
    <lineage>
        <taxon>Bacteria</taxon>
        <taxon>Candidatus Blackburniibacteriota</taxon>
    </lineage>
</organism>
<accession>A0A1G1V6D5</accession>
<keyword evidence="1" id="KW-0812">Transmembrane</keyword>
<evidence type="ECO:0000313" key="2">
    <source>
        <dbReference type="EMBL" id="OGY10871.1"/>
    </source>
</evidence>
<reference evidence="2 3" key="1">
    <citation type="journal article" date="2016" name="Nat. Commun.">
        <title>Thousands of microbial genomes shed light on interconnected biogeochemical processes in an aquifer system.</title>
        <authorList>
            <person name="Anantharaman K."/>
            <person name="Brown C.T."/>
            <person name="Hug L.A."/>
            <person name="Sharon I."/>
            <person name="Castelle C.J."/>
            <person name="Probst A.J."/>
            <person name="Thomas B.C."/>
            <person name="Singh A."/>
            <person name="Wilkins M.J."/>
            <person name="Karaoz U."/>
            <person name="Brodie E.L."/>
            <person name="Williams K.H."/>
            <person name="Hubbard S.S."/>
            <person name="Banfield J.F."/>
        </authorList>
    </citation>
    <scope>NUCLEOTIDE SEQUENCE [LARGE SCALE GENOMIC DNA]</scope>
</reference>
<evidence type="ECO:0008006" key="4">
    <source>
        <dbReference type="Google" id="ProtNLM"/>
    </source>
</evidence>
<name>A0A1G1V6D5_9BACT</name>
<dbReference type="EMBL" id="MHCA01000048">
    <property type="protein sequence ID" value="OGY10871.1"/>
    <property type="molecule type" value="Genomic_DNA"/>
</dbReference>
<dbReference type="Proteomes" id="UP000178272">
    <property type="component" value="Unassembled WGS sequence"/>
</dbReference>
<dbReference type="STRING" id="1797517.A3F61_00505"/>
<comment type="caution">
    <text evidence="2">The sequence shown here is derived from an EMBL/GenBank/DDBJ whole genome shotgun (WGS) entry which is preliminary data.</text>
</comment>
<dbReference type="AlphaFoldDB" id="A0A1G1V6D5"/>
<protein>
    <recommendedName>
        <fullName evidence="4">DUF4352 domain-containing protein</fullName>
    </recommendedName>
</protein>
<evidence type="ECO:0000256" key="1">
    <source>
        <dbReference type="SAM" id="Phobius"/>
    </source>
</evidence>
<proteinExistence type="predicted"/>
<sequence length="263" mass="29458">MLSLPRKGFLFENMESQVMPENTDTIAAVPSRTSFTNTPIFNKIKNLKLSSVLLMVSAGAEKIKNKASNLTANIFNNFRNPENKNFLLPAIFAVVVVIILGAFLYFGRSGTGIVGSTNEKPAPSIAKKTKVINKEIEFPIRDGKGNEVSKLKYRIESAQLYDSFIVKGQRARAVQGRTFIILNLKLNNQYTQEIQIKTSDYVRLSVNNKNEFLAPDIHNDPVAVQPISTKYTRIGFAINETDKNLRIRVGEITGKKEEISIKF</sequence>
<keyword evidence="1" id="KW-1133">Transmembrane helix</keyword>
<keyword evidence="1" id="KW-0472">Membrane</keyword>
<evidence type="ECO:0000313" key="3">
    <source>
        <dbReference type="Proteomes" id="UP000178272"/>
    </source>
</evidence>
<feature type="transmembrane region" description="Helical" evidence="1">
    <location>
        <begin position="86"/>
        <end position="106"/>
    </location>
</feature>